<dbReference type="InterPro" id="IPR011060">
    <property type="entry name" value="RibuloseP-bd_barrel"/>
</dbReference>
<organism evidence="11 12">
    <name type="scientific">Alienimonas chondri</name>
    <dbReference type="NCBI Taxonomy" id="2681879"/>
    <lineage>
        <taxon>Bacteria</taxon>
        <taxon>Pseudomonadati</taxon>
        <taxon>Planctomycetota</taxon>
        <taxon>Planctomycetia</taxon>
        <taxon>Planctomycetales</taxon>
        <taxon>Planctomycetaceae</taxon>
        <taxon>Alienimonas</taxon>
    </lineage>
</organism>
<evidence type="ECO:0000256" key="1">
    <source>
        <dbReference type="ARBA" id="ARBA00001782"/>
    </source>
</evidence>
<comment type="cofactor">
    <cofactor evidence="2">
        <name>Mn(2+)</name>
        <dbReference type="ChEBI" id="CHEBI:29035"/>
    </cofactor>
</comment>
<evidence type="ECO:0000256" key="7">
    <source>
        <dbReference type="ARBA" id="ARBA00013188"/>
    </source>
</evidence>
<evidence type="ECO:0000256" key="3">
    <source>
        <dbReference type="ARBA" id="ARBA00001941"/>
    </source>
</evidence>
<comment type="catalytic activity">
    <reaction evidence="1">
        <text>D-ribulose 5-phosphate = D-xylulose 5-phosphate</text>
        <dbReference type="Rhea" id="RHEA:13677"/>
        <dbReference type="ChEBI" id="CHEBI:57737"/>
        <dbReference type="ChEBI" id="CHEBI:58121"/>
        <dbReference type="EC" id="5.1.3.1"/>
    </reaction>
</comment>
<evidence type="ECO:0000256" key="5">
    <source>
        <dbReference type="ARBA" id="ARBA00001954"/>
    </source>
</evidence>
<evidence type="ECO:0000256" key="10">
    <source>
        <dbReference type="NCBIfam" id="TIGR01163"/>
    </source>
</evidence>
<evidence type="ECO:0000313" key="11">
    <source>
        <dbReference type="EMBL" id="NNJ26731.1"/>
    </source>
</evidence>
<comment type="cofactor">
    <cofactor evidence="3">
        <name>Co(2+)</name>
        <dbReference type="ChEBI" id="CHEBI:48828"/>
    </cofactor>
</comment>
<dbReference type="Gene3D" id="3.20.20.70">
    <property type="entry name" value="Aldolase class I"/>
    <property type="match status" value="1"/>
</dbReference>
<reference evidence="11 12" key="1">
    <citation type="journal article" date="2020" name="Syst. Appl. Microbiol.">
        <title>Alienimonas chondri sp. nov., a novel planctomycete isolated from the biofilm of the red alga Chondrus crispus.</title>
        <authorList>
            <person name="Vitorino I."/>
            <person name="Albuquerque L."/>
            <person name="Wiegand S."/>
            <person name="Kallscheuer N."/>
            <person name="da Costa M.S."/>
            <person name="Lobo-da-Cunha A."/>
            <person name="Jogler C."/>
            <person name="Lage O.M."/>
        </authorList>
    </citation>
    <scope>NUCLEOTIDE SEQUENCE [LARGE SCALE GENOMIC DNA]</scope>
    <source>
        <strain evidence="11 12">LzC2</strain>
    </source>
</reference>
<dbReference type="NCBIfam" id="TIGR01163">
    <property type="entry name" value="rpe"/>
    <property type="match status" value="1"/>
</dbReference>
<dbReference type="PANTHER" id="PTHR11749">
    <property type="entry name" value="RIBULOSE-5-PHOSPHATE-3-EPIMERASE"/>
    <property type="match status" value="1"/>
</dbReference>
<dbReference type="InterPro" id="IPR000056">
    <property type="entry name" value="Ribul_P_3_epim-like"/>
</dbReference>
<evidence type="ECO:0000256" key="4">
    <source>
        <dbReference type="ARBA" id="ARBA00001947"/>
    </source>
</evidence>
<accession>A0ABX1VIT0</accession>
<protein>
    <recommendedName>
        <fullName evidence="7 10">Ribulose-phosphate 3-epimerase</fullName>
        <ecNumber evidence="7 10">5.1.3.1</ecNumber>
    </recommendedName>
</protein>
<dbReference type="SUPFAM" id="SSF51366">
    <property type="entry name" value="Ribulose-phoshate binding barrel"/>
    <property type="match status" value="1"/>
</dbReference>
<evidence type="ECO:0000256" key="6">
    <source>
        <dbReference type="ARBA" id="ARBA00009541"/>
    </source>
</evidence>
<dbReference type="InterPro" id="IPR026019">
    <property type="entry name" value="Ribul_P_3_epim"/>
</dbReference>
<sequence>MLKCDFARLADEVDLLDAAGAKALHWDVMDGHFVPNLSYGAMVIADLRERTDAVFDAHLMVSEPGKYLDEYLKAGCDLITVHVEAEDFSVDLLNRMRDADVAAGICLNPETPAERVRDLEGRFDLCLVMSVNPGFGGQSYLPGSSEKIAAVAASSGAAIVGVDGGIGPDTIGPAAAAGASYFVCGSSVFNREDYAAAVKDLGAAATGPGSGAVR</sequence>
<proteinExistence type="inferred from homology"/>
<evidence type="ECO:0000256" key="2">
    <source>
        <dbReference type="ARBA" id="ARBA00001936"/>
    </source>
</evidence>
<comment type="cofactor">
    <cofactor evidence="4">
        <name>Zn(2+)</name>
        <dbReference type="ChEBI" id="CHEBI:29105"/>
    </cofactor>
</comment>
<keyword evidence="9 11" id="KW-0413">Isomerase</keyword>
<keyword evidence="8" id="KW-0479">Metal-binding</keyword>
<dbReference type="EC" id="5.1.3.1" evidence="7 10"/>
<gene>
    <name evidence="11" type="primary">rpe</name>
    <name evidence="11" type="ORF">LzC2_28220</name>
</gene>
<comment type="similarity">
    <text evidence="6">Belongs to the ribulose-phosphate 3-epimerase family.</text>
</comment>
<dbReference type="NCBIfam" id="NF004076">
    <property type="entry name" value="PRK05581.1-4"/>
    <property type="match status" value="1"/>
</dbReference>
<evidence type="ECO:0000256" key="9">
    <source>
        <dbReference type="ARBA" id="ARBA00023235"/>
    </source>
</evidence>
<evidence type="ECO:0000313" key="12">
    <source>
        <dbReference type="Proteomes" id="UP000609651"/>
    </source>
</evidence>
<evidence type="ECO:0000256" key="8">
    <source>
        <dbReference type="ARBA" id="ARBA00022723"/>
    </source>
</evidence>
<comment type="cofactor">
    <cofactor evidence="5">
        <name>Fe(2+)</name>
        <dbReference type="ChEBI" id="CHEBI:29033"/>
    </cofactor>
</comment>
<comment type="caution">
    <text evidence="11">The sequence shown here is derived from an EMBL/GenBank/DDBJ whole genome shotgun (WGS) entry which is preliminary data.</text>
</comment>
<keyword evidence="12" id="KW-1185">Reference proteome</keyword>
<name>A0ABX1VIT0_9PLAN</name>
<dbReference type="GO" id="GO:0004750">
    <property type="term" value="F:D-ribulose-phosphate 3-epimerase activity"/>
    <property type="evidence" value="ECO:0007669"/>
    <property type="project" value="UniProtKB-EC"/>
</dbReference>
<dbReference type="InterPro" id="IPR013785">
    <property type="entry name" value="Aldolase_TIM"/>
</dbReference>
<dbReference type="Proteomes" id="UP000609651">
    <property type="component" value="Unassembled WGS sequence"/>
</dbReference>
<dbReference type="EMBL" id="WTPX01000095">
    <property type="protein sequence ID" value="NNJ26731.1"/>
    <property type="molecule type" value="Genomic_DNA"/>
</dbReference>
<dbReference type="Pfam" id="PF00834">
    <property type="entry name" value="Ribul_P_3_epim"/>
    <property type="match status" value="1"/>
</dbReference>
<dbReference type="CDD" id="cd00429">
    <property type="entry name" value="RPE"/>
    <property type="match status" value="1"/>
</dbReference>